<gene>
    <name evidence="1" type="ORF">CIPAW_14G050100</name>
</gene>
<reference evidence="1" key="1">
    <citation type="submission" date="2020-12" db="EMBL/GenBank/DDBJ databases">
        <title>WGS assembly of Carya illinoinensis cv. Pawnee.</title>
        <authorList>
            <person name="Platts A."/>
            <person name="Shu S."/>
            <person name="Wright S."/>
            <person name="Barry K."/>
            <person name="Edger P."/>
            <person name="Pires J.C."/>
            <person name="Schmutz J."/>
        </authorList>
    </citation>
    <scope>NUCLEOTIDE SEQUENCE</scope>
    <source>
        <tissue evidence="1">Leaf</tissue>
    </source>
</reference>
<accession>A0A8T1NB88</accession>
<evidence type="ECO:0000313" key="1">
    <source>
        <dbReference type="EMBL" id="KAG6628969.1"/>
    </source>
</evidence>
<evidence type="ECO:0000313" key="2">
    <source>
        <dbReference type="Proteomes" id="UP000811609"/>
    </source>
</evidence>
<name>A0A8T1NB88_CARIL</name>
<dbReference type="Proteomes" id="UP000811609">
    <property type="component" value="Chromosome 14"/>
</dbReference>
<proteinExistence type="predicted"/>
<comment type="caution">
    <text evidence="1">The sequence shown here is derived from an EMBL/GenBank/DDBJ whole genome shotgun (WGS) entry which is preliminary data.</text>
</comment>
<organism evidence="1 2">
    <name type="scientific">Carya illinoinensis</name>
    <name type="common">Pecan</name>
    <dbReference type="NCBI Taxonomy" id="32201"/>
    <lineage>
        <taxon>Eukaryota</taxon>
        <taxon>Viridiplantae</taxon>
        <taxon>Streptophyta</taxon>
        <taxon>Embryophyta</taxon>
        <taxon>Tracheophyta</taxon>
        <taxon>Spermatophyta</taxon>
        <taxon>Magnoliopsida</taxon>
        <taxon>eudicotyledons</taxon>
        <taxon>Gunneridae</taxon>
        <taxon>Pentapetalae</taxon>
        <taxon>rosids</taxon>
        <taxon>fabids</taxon>
        <taxon>Fagales</taxon>
        <taxon>Juglandaceae</taxon>
        <taxon>Carya</taxon>
    </lineage>
</organism>
<protein>
    <submittedName>
        <fullName evidence="1">Uncharacterized protein</fullName>
    </submittedName>
</protein>
<sequence>MISLSCPKKRVPMAPNCSSHRLKTIRLAWEYHLVSLTFEFCMVVVTDVMAVRAYT</sequence>
<keyword evidence="2" id="KW-1185">Reference proteome</keyword>
<dbReference type="AlphaFoldDB" id="A0A8T1NB88"/>
<dbReference type="EMBL" id="CM031822">
    <property type="protein sequence ID" value="KAG6628969.1"/>
    <property type="molecule type" value="Genomic_DNA"/>
</dbReference>
<dbReference type="EMBL" id="CM031822">
    <property type="protein sequence ID" value="KAG6628968.1"/>
    <property type="molecule type" value="Genomic_DNA"/>
</dbReference>